<evidence type="ECO:0000313" key="2">
    <source>
        <dbReference type="EMBL" id="CCX12856.1"/>
    </source>
</evidence>
<keyword evidence="1" id="KW-0812">Transmembrane</keyword>
<dbReference type="AlphaFoldDB" id="U4LDS9"/>
<dbReference type="EMBL" id="HF935725">
    <property type="protein sequence ID" value="CCX12856.1"/>
    <property type="molecule type" value="Genomic_DNA"/>
</dbReference>
<evidence type="ECO:0000313" key="3">
    <source>
        <dbReference type="Proteomes" id="UP000018144"/>
    </source>
</evidence>
<accession>U4LDS9</accession>
<organism evidence="2 3">
    <name type="scientific">Pyronema omphalodes (strain CBS 100304)</name>
    <name type="common">Pyronema confluens</name>
    <dbReference type="NCBI Taxonomy" id="1076935"/>
    <lineage>
        <taxon>Eukaryota</taxon>
        <taxon>Fungi</taxon>
        <taxon>Dikarya</taxon>
        <taxon>Ascomycota</taxon>
        <taxon>Pezizomycotina</taxon>
        <taxon>Pezizomycetes</taxon>
        <taxon>Pezizales</taxon>
        <taxon>Pyronemataceae</taxon>
        <taxon>Pyronema</taxon>
    </lineage>
</organism>
<keyword evidence="3" id="KW-1185">Reference proteome</keyword>
<protein>
    <submittedName>
        <fullName evidence="2">Uncharacterized protein</fullName>
    </submittedName>
</protein>
<keyword evidence="1" id="KW-0472">Membrane</keyword>
<reference evidence="2 3" key="1">
    <citation type="journal article" date="2013" name="PLoS Genet.">
        <title>The genome and development-dependent transcriptomes of Pyronema confluens: a window into fungal evolution.</title>
        <authorList>
            <person name="Traeger S."/>
            <person name="Altegoer F."/>
            <person name="Freitag M."/>
            <person name="Gabaldon T."/>
            <person name="Kempken F."/>
            <person name="Kumar A."/>
            <person name="Marcet-Houben M."/>
            <person name="Poggeler S."/>
            <person name="Stajich J.E."/>
            <person name="Nowrousian M."/>
        </authorList>
    </citation>
    <scope>NUCLEOTIDE SEQUENCE [LARGE SCALE GENOMIC DNA]</scope>
    <source>
        <strain evidence="3">CBS 100304</strain>
        <tissue evidence="2">Vegetative mycelium</tissue>
    </source>
</reference>
<name>U4LDS9_PYROM</name>
<dbReference type="Proteomes" id="UP000018144">
    <property type="component" value="Unassembled WGS sequence"/>
</dbReference>
<evidence type="ECO:0000256" key="1">
    <source>
        <dbReference type="SAM" id="Phobius"/>
    </source>
</evidence>
<feature type="transmembrane region" description="Helical" evidence="1">
    <location>
        <begin position="12"/>
        <end position="31"/>
    </location>
</feature>
<sequence length="43" mass="4753">MLCKFQRLRVSYLHFLIGNSTLIAIGAVSSVKEPGRKGVLDSF</sequence>
<gene>
    <name evidence="2" type="ORF">PCON_12450</name>
</gene>
<proteinExistence type="predicted"/>
<keyword evidence="1" id="KW-1133">Transmembrane helix</keyword>